<comment type="caution">
    <text evidence="1">The sequence shown here is derived from an EMBL/GenBank/DDBJ whole genome shotgun (WGS) entry which is preliminary data.</text>
</comment>
<protein>
    <recommendedName>
        <fullName evidence="3">Lipoprotein</fullName>
    </recommendedName>
</protein>
<keyword evidence="2" id="KW-1185">Reference proteome</keyword>
<accession>A0ABU5HIV8</accession>
<sequence>MRVPCLALLALVLAGCPKNVDRVAGTDDSEIDAAAARLEELRLQEQSEELNCPARCEVATQTCAVTEELCALVEAHPDRTDLPPRCVQAREQCAQANGGCERCRNG</sequence>
<dbReference type="Proteomes" id="UP001291309">
    <property type="component" value="Unassembled WGS sequence"/>
</dbReference>
<dbReference type="EMBL" id="JAXIVS010000030">
    <property type="protein sequence ID" value="MDY7233205.1"/>
    <property type="molecule type" value="Genomic_DNA"/>
</dbReference>
<dbReference type="RefSeq" id="WP_321551918.1">
    <property type="nucleotide sequence ID" value="NZ_JAXIVS010000030.1"/>
</dbReference>
<reference evidence="1 2" key="1">
    <citation type="submission" date="2023-12" db="EMBL/GenBank/DDBJ databases">
        <title>the genome sequence of Hyalangium sp. s54d21.</title>
        <authorList>
            <person name="Zhang X."/>
        </authorList>
    </citation>
    <scope>NUCLEOTIDE SEQUENCE [LARGE SCALE GENOMIC DNA]</scope>
    <source>
        <strain evidence="2">s54d21</strain>
    </source>
</reference>
<proteinExistence type="predicted"/>
<evidence type="ECO:0008006" key="3">
    <source>
        <dbReference type="Google" id="ProtNLM"/>
    </source>
</evidence>
<gene>
    <name evidence="1" type="ORF">SYV04_42860</name>
</gene>
<organism evidence="1 2">
    <name type="scientific">Hyalangium rubrum</name>
    <dbReference type="NCBI Taxonomy" id="3103134"/>
    <lineage>
        <taxon>Bacteria</taxon>
        <taxon>Pseudomonadati</taxon>
        <taxon>Myxococcota</taxon>
        <taxon>Myxococcia</taxon>
        <taxon>Myxococcales</taxon>
        <taxon>Cystobacterineae</taxon>
        <taxon>Archangiaceae</taxon>
        <taxon>Hyalangium</taxon>
    </lineage>
</organism>
<name>A0ABU5HIV8_9BACT</name>
<dbReference type="PROSITE" id="PS51257">
    <property type="entry name" value="PROKAR_LIPOPROTEIN"/>
    <property type="match status" value="1"/>
</dbReference>
<evidence type="ECO:0000313" key="2">
    <source>
        <dbReference type="Proteomes" id="UP001291309"/>
    </source>
</evidence>
<evidence type="ECO:0000313" key="1">
    <source>
        <dbReference type="EMBL" id="MDY7233205.1"/>
    </source>
</evidence>